<dbReference type="AlphaFoldDB" id="A0A3S9VTN6"/>
<dbReference type="RefSeq" id="WP_106480574.1">
    <property type="nucleotide sequence ID" value="NZ_CP032819.1"/>
</dbReference>
<gene>
    <name evidence="1" type="ORF">D8S85_10030</name>
</gene>
<dbReference type="KEGG" id="buy:D8S85_10030"/>
<keyword evidence="2" id="KW-1185">Reference proteome</keyword>
<reference evidence="1 2" key="1">
    <citation type="submission" date="2018-10" db="EMBL/GenBank/DDBJ databases">
        <title>Butyricimonas faecalis sp. nov., isolated from human faeces and emended description of the genus Butyricimonas.</title>
        <authorList>
            <person name="Le Roy T."/>
            <person name="Van der Smissen P."/>
            <person name="Paquot A."/>
            <person name="Delzenne N."/>
            <person name="Muccioli G."/>
            <person name="Collet J.-F."/>
            <person name="Cani P.D."/>
        </authorList>
    </citation>
    <scope>NUCLEOTIDE SEQUENCE [LARGE SCALE GENOMIC DNA]</scope>
    <source>
        <strain evidence="1 2">H184</strain>
    </source>
</reference>
<dbReference type="OrthoDB" id="1094467at2"/>
<accession>A0A3S9VTN6</accession>
<dbReference type="Pfam" id="PF16407">
    <property type="entry name" value="PKD_2"/>
    <property type="match status" value="1"/>
</dbReference>
<dbReference type="InterPro" id="IPR032183">
    <property type="entry name" value="PKD-like"/>
</dbReference>
<dbReference type="Proteomes" id="UP000270673">
    <property type="component" value="Chromosome"/>
</dbReference>
<evidence type="ECO:0008006" key="3">
    <source>
        <dbReference type="Google" id="ProtNLM"/>
    </source>
</evidence>
<protein>
    <recommendedName>
        <fullName evidence="3">PKD-like family protein</fullName>
    </recommendedName>
</protein>
<organism evidence="1 2">
    <name type="scientific">Butyricimonas faecalis</name>
    <dbReference type="NCBI Taxonomy" id="2093856"/>
    <lineage>
        <taxon>Bacteria</taxon>
        <taxon>Pseudomonadati</taxon>
        <taxon>Bacteroidota</taxon>
        <taxon>Bacteroidia</taxon>
        <taxon>Bacteroidales</taxon>
        <taxon>Odoribacteraceae</taxon>
        <taxon>Butyricimonas</taxon>
    </lineage>
</organism>
<proteinExistence type="predicted"/>
<evidence type="ECO:0000313" key="1">
    <source>
        <dbReference type="EMBL" id="AZS29850.1"/>
    </source>
</evidence>
<evidence type="ECO:0000313" key="2">
    <source>
        <dbReference type="Proteomes" id="UP000270673"/>
    </source>
</evidence>
<name>A0A3S9VTN6_9BACT</name>
<dbReference type="EMBL" id="CP032819">
    <property type="protein sequence ID" value="AZS29850.1"/>
    <property type="molecule type" value="Genomic_DNA"/>
</dbReference>
<sequence>MKKNITIYLLLLVTIFFACSEDKGNYDYDPANNLKIKGIPADTTVQSYEVLKLVPEFERSLLLSEEGLVYSWTIEGEEIATTRDLEYTIPGSLNVGKHDCRYIVTDSKNDMKYFYSFNISVTSPFSWGYYFLCEGANKESILSYFSAKEGTTDCIHVNNIGGYSLGSEPKAIIEKFGHISSLGNYYYTFYVISAKGETPTIITDNGAFMPTGLITNSSFMFEGDSYNPTDGVMMATGTPYFISNEKIYSYNSGLLYRPAQHDKEYKWSHPASYYSYVFVFDELSKKYYVLKNQINDPEQGLLSDSYALDRVVEIDGQPSYDGQTLITQSVGTDADAHILSLALAESGKINLISLRYINFRAAEDEAPEIKEQGILNASESLSLAGADANTRGILVGQDWYFVVGNKVYTSPVLMPQLADLTTLPDGLGVPVAVAVSSKETHLIIATYDASSSHENKGSFALVDLTTKEVKVYRNVMGKCVVAKGFDANPWF</sequence>
<dbReference type="PROSITE" id="PS51257">
    <property type="entry name" value="PROKAR_LIPOPROTEIN"/>
    <property type="match status" value="1"/>
</dbReference>